<evidence type="ECO:0000256" key="1">
    <source>
        <dbReference type="ARBA" id="ARBA00023015"/>
    </source>
</evidence>
<dbReference type="PRINTS" id="PR00032">
    <property type="entry name" value="HTHARAC"/>
</dbReference>
<dbReference type="STRING" id="1513793.SAMN06296036_12088"/>
<gene>
    <name evidence="5" type="ORF">SAMN06296036_12088</name>
</gene>
<dbReference type="SUPFAM" id="SSF55136">
    <property type="entry name" value="Probable bacterial effector-binding domain"/>
    <property type="match status" value="1"/>
</dbReference>
<proteinExistence type="predicted"/>
<dbReference type="GO" id="GO:0043565">
    <property type="term" value="F:sequence-specific DNA binding"/>
    <property type="evidence" value="ECO:0007669"/>
    <property type="project" value="InterPro"/>
</dbReference>
<sequence>MKWSRPISESSARIQKSIEFIRDNISRSITVADAAKIACYSEYHFQRLFKDEVGESFGAYVTRKKLETAAIKIAYGRDVNLTDIAFRYGYSSLSNFSKAFERFFGVRPSEIRDLIVKPPKKPGKLQDRYSKELVSKEMFTDEPHPTEEGLKVRFRNVEDNLKITMVEPFDVIFLSSRKGYEIEGVQGLWQEIEDYLQDLNLPSEQVDRFAICHDHPALFPKEKCRYDACLRYQPGLEALPFLRTTIPGGRFAVFSCKGPPEAVLDQYIEFSKVWLPRSGYEPTDFPVVDHLLPPDRAPYIQELWRHISRV</sequence>
<dbReference type="PANTHER" id="PTHR40055">
    <property type="entry name" value="TRANSCRIPTIONAL REGULATOR YGIV-RELATED"/>
    <property type="match status" value="1"/>
</dbReference>
<evidence type="ECO:0000256" key="2">
    <source>
        <dbReference type="ARBA" id="ARBA00023125"/>
    </source>
</evidence>
<dbReference type="InterPro" id="IPR009057">
    <property type="entry name" value="Homeodomain-like_sf"/>
</dbReference>
<dbReference type="SMART" id="SM00342">
    <property type="entry name" value="HTH_ARAC"/>
    <property type="match status" value="1"/>
</dbReference>
<feature type="domain" description="HTH araC/xylS-type" evidence="4">
    <location>
        <begin position="15"/>
        <end position="114"/>
    </location>
</feature>
<dbReference type="InterPro" id="IPR018060">
    <property type="entry name" value="HTH_AraC"/>
</dbReference>
<protein>
    <submittedName>
        <fullName evidence="5">Transcriptional regulator, AraC family</fullName>
    </submittedName>
</protein>
<dbReference type="Proteomes" id="UP000192907">
    <property type="component" value="Unassembled WGS sequence"/>
</dbReference>
<accession>A0A1Y6CL65</accession>
<organism evidence="5 6">
    <name type="scientific">Pseudobacteriovorax antillogorgiicola</name>
    <dbReference type="NCBI Taxonomy" id="1513793"/>
    <lineage>
        <taxon>Bacteria</taxon>
        <taxon>Pseudomonadati</taxon>
        <taxon>Bdellovibrionota</taxon>
        <taxon>Oligoflexia</taxon>
        <taxon>Oligoflexales</taxon>
        <taxon>Pseudobacteriovoracaceae</taxon>
        <taxon>Pseudobacteriovorax</taxon>
    </lineage>
</organism>
<dbReference type="Gene3D" id="3.20.80.10">
    <property type="entry name" value="Regulatory factor, effector binding domain"/>
    <property type="match status" value="1"/>
</dbReference>
<keyword evidence="3" id="KW-0804">Transcription</keyword>
<dbReference type="InterPro" id="IPR029442">
    <property type="entry name" value="GyrI-like"/>
</dbReference>
<dbReference type="InterPro" id="IPR050908">
    <property type="entry name" value="SmbC-like"/>
</dbReference>
<dbReference type="InterPro" id="IPR010499">
    <property type="entry name" value="AraC_E-bd"/>
</dbReference>
<dbReference type="AlphaFoldDB" id="A0A1Y6CL65"/>
<dbReference type="PROSITE" id="PS01124">
    <property type="entry name" value="HTH_ARAC_FAMILY_2"/>
    <property type="match status" value="1"/>
</dbReference>
<evidence type="ECO:0000313" key="5">
    <source>
        <dbReference type="EMBL" id="SMF60080.1"/>
    </source>
</evidence>
<dbReference type="Pfam" id="PF06445">
    <property type="entry name" value="GyrI-like"/>
    <property type="match status" value="1"/>
</dbReference>
<dbReference type="PANTHER" id="PTHR40055:SF1">
    <property type="entry name" value="TRANSCRIPTIONAL REGULATOR YGIV-RELATED"/>
    <property type="match status" value="1"/>
</dbReference>
<dbReference type="RefSeq" id="WP_132322841.1">
    <property type="nucleotide sequence ID" value="NZ_FWZT01000020.1"/>
</dbReference>
<reference evidence="6" key="1">
    <citation type="submission" date="2017-04" db="EMBL/GenBank/DDBJ databases">
        <authorList>
            <person name="Varghese N."/>
            <person name="Submissions S."/>
        </authorList>
    </citation>
    <scope>NUCLEOTIDE SEQUENCE [LARGE SCALE GENOMIC DNA]</scope>
    <source>
        <strain evidence="6">RKEM611</strain>
    </source>
</reference>
<keyword evidence="1" id="KW-0805">Transcription regulation</keyword>
<keyword evidence="6" id="KW-1185">Reference proteome</keyword>
<dbReference type="Gene3D" id="1.10.10.60">
    <property type="entry name" value="Homeodomain-like"/>
    <property type="match status" value="2"/>
</dbReference>
<evidence type="ECO:0000256" key="3">
    <source>
        <dbReference type="ARBA" id="ARBA00023163"/>
    </source>
</evidence>
<evidence type="ECO:0000313" key="6">
    <source>
        <dbReference type="Proteomes" id="UP000192907"/>
    </source>
</evidence>
<keyword evidence="2" id="KW-0238">DNA-binding</keyword>
<dbReference type="SMART" id="SM00871">
    <property type="entry name" value="AraC_E_bind"/>
    <property type="match status" value="1"/>
</dbReference>
<dbReference type="Pfam" id="PF12833">
    <property type="entry name" value="HTH_18"/>
    <property type="match status" value="1"/>
</dbReference>
<dbReference type="EMBL" id="FWZT01000020">
    <property type="protein sequence ID" value="SMF60080.1"/>
    <property type="molecule type" value="Genomic_DNA"/>
</dbReference>
<evidence type="ECO:0000259" key="4">
    <source>
        <dbReference type="PROSITE" id="PS01124"/>
    </source>
</evidence>
<dbReference type="OrthoDB" id="5295469at2"/>
<name>A0A1Y6CL65_9BACT</name>
<dbReference type="InterPro" id="IPR011256">
    <property type="entry name" value="Reg_factor_effector_dom_sf"/>
</dbReference>
<dbReference type="GO" id="GO:0003700">
    <property type="term" value="F:DNA-binding transcription factor activity"/>
    <property type="evidence" value="ECO:0007669"/>
    <property type="project" value="InterPro"/>
</dbReference>
<dbReference type="InterPro" id="IPR020449">
    <property type="entry name" value="Tscrpt_reg_AraC-type_HTH"/>
</dbReference>
<dbReference type="SUPFAM" id="SSF46689">
    <property type="entry name" value="Homeodomain-like"/>
    <property type="match status" value="2"/>
</dbReference>